<evidence type="ECO:0000313" key="3">
    <source>
        <dbReference type="Proteomes" id="UP000005413"/>
    </source>
</evidence>
<keyword evidence="1" id="KW-0472">Membrane</keyword>
<feature type="transmembrane region" description="Helical" evidence="1">
    <location>
        <begin position="54"/>
        <end position="72"/>
    </location>
</feature>
<protein>
    <recommendedName>
        <fullName evidence="4">DUF3278 domain-containing protein</fullName>
    </recommendedName>
</protein>
<feature type="transmembrane region" description="Helical" evidence="1">
    <location>
        <begin position="93"/>
        <end position="113"/>
    </location>
</feature>
<keyword evidence="3" id="KW-1185">Reference proteome</keyword>
<keyword evidence="1" id="KW-1133">Transmembrane helix</keyword>
<feature type="transmembrane region" description="Helical" evidence="1">
    <location>
        <begin position="133"/>
        <end position="151"/>
    </location>
</feature>
<keyword evidence="1" id="KW-0812">Transmembrane</keyword>
<dbReference type="EMBL" id="AEUN01000400">
    <property type="protein sequence ID" value="EHJ08068.1"/>
    <property type="molecule type" value="Genomic_DNA"/>
</dbReference>
<feature type="transmembrane region" description="Helical" evidence="1">
    <location>
        <begin position="28"/>
        <end position="48"/>
    </location>
</feature>
<reference evidence="2 3" key="1">
    <citation type="journal article" date="2012" name="BMC Genomics">
        <title>Comparative genomic analysis of the genus Staphylococcus including Staphylococcus aureus and its newly described sister species Staphylococcus simiae.</title>
        <authorList>
            <person name="Suzuki H."/>
            <person name="Lefebure T."/>
            <person name="Pavinski Bitar P."/>
            <person name="Stanhope M.J."/>
        </authorList>
    </citation>
    <scope>NUCLEOTIDE SEQUENCE [LARGE SCALE GENOMIC DNA]</scope>
    <source>
        <strain evidence="2 3">CCM 7213</strain>
    </source>
</reference>
<evidence type="ECO:0000313" key="2">
    <source>
        <dbReference type="EMBL" id="EHJ08068.1"/>
    </source>
</evidence>
<dbReference type="AlphaFoldDB" id="G5JIB1"/>
<dbReference type="PATRIC" id="fig|911238.3.peg.1005"/>
<accession>G5JIB1</accession>
<sequence length="159" mass="18399">MLKKLLANTFKLNKETQQQYFDNLSETLLWSYLALGILTVATVIVDIIRNHASIVNIIMLLLFAALNFYILFATKQHRKFEITAKDEEHYRQLKRLSVLAIIVMMVCFLTLNLCLGLSFDMIQGEEGHVIDRMIISLISTLFFGLIMYAIFKIRIGKSY</sequence>
<dbReference type="RefSeq" id="WP_002463725.1">
    <property type="nucleotide sequence ID" value="NZ_AEUN01000400.1"/>
</dbReference>
<organism evidence="2 3">
    <name type="scientific">Staphylococcus simiae CCM 7213 = CCUG 51256</name>
    <dbReference type="NCBI Taxonomy" id="911238"/>
    <lineage>
        <taxon>Bacteria</taxon>
        <taxon>Bacillati</taxon>
        <taxon>Bacillota</taxon>
        <taxon>Bacilli</taxon>
        <taxon>Bacillales</taxon>
        <taxon>Staphylococcaceae</taxon>
        <taxon>Staphylococcus</taxon>
    </lineage>
</organism>
<name>G5JIB1_9STAP</name>
<gene>
    <name evidence="2" type="ORF">SS7213T_05986</name>
</gene>
<proteinExistence type="predicted"/>
<evidence type="ECO:0008006" key="4">
    <source>
        <dbReference type="Google" id="ProtNLM"/>
    </source>
</evidence>
<evidence type="ECO:0000256" key="1">
    <source>
        <dbReference type="SAM" id="Phobius"/>
    </source>
</evidence>
<dbReference type="Proteomes" id="UP000005413">
    <property type="component" value="Unassembled WGS sequence"/>
</dbReference>
<comment type="caution">
    <text evidence="2">The sequence shown here is derived from an EMBL/GenBank/DDBJ whole genome shotgun (WGS) entry which is preliminary data.</text>
</comment>